<dbReference type="AlphaFoldDB" id="A0A4R6VDX3"/>
<dbReference type="EMBL" id="SNYO01000003">
    <property type="protein sequence ID" value="TDQ60551.1"/>
    <property type="molecule type" value="Genomic_DNA"/>
</dbReference>
<keyword evidence="1" id="KW-0472">Membrane</keyword>
<name>A0A4R6VDX3_9PSEU</name>
<accession>A0A4R6VDX3</accession>
<proteinExistence type="predicted"/>
<organism evidence="2 3">
    <name type="scientific">Actinomycetospora succinea</name>
    <dbReference type="NCBI Taxonomy" id="663603"/>
    <lineage>
        <taxon>Bacteria</taxon>
        <taxon>Bacillati</taxon>
        <taxon>Actinomycetota</taxon>
        <taxon>Actinomycetes</taxon>
        <taxon>Pseudonocardiales</taxon>
        <taxon>Pseudonocardiaceae</taxon>
        <taxon>Actinomycetospora</taxon>
    </lineage>
</organism>
<keyword evidence="3" id="KW-1185">Reference proteome</keyword>
<gene>
    <name evidence="2" type="ORF">EV188_10344</name>
</gene>
<evidence type="ECO:0000256" key="1">
    <source>
        <dbReference type="SAM" id="Phobius"/>
    </source>
</evidence>
<sequence>MGLGTLAVLFIAGRRSWNRSAAASAGAGGGAEKASVGVTWFLVAIFLGILVATAY</sequence>
<feature type="transmembrane region" description="Helical" evidence="1">
    <location>
        <begin position="35"/>
        <end position="54"/>
    </location>
</feature>
<keyword evidence="1" id="KW-0812">Transmembrane</keyword>
<evidence type="ECO:0000313" key="2">
    <source>
        <dbReference type="EMBL" id="TDQ60551.1"/>
    </source>
</evidence>
<evidence type="ECO:0000313" key="3">
    <source>
        <dbReference type="Proteomes" id="UP000295705"/>
    </source>
</evidence>
<keyword evidence="1" id="KW-1133">Transmembrane helix</keyword>
<dbReference type="Proteomes" id="UP000295705">
    <property type="component" value="Unassembled WGS sequence"/>
</dbReference>
<reference evidence="2 3" key="1">
    <citation type="submission" date="2019-03" db="EMBL/GenBank/DDBJ databases">
        <title>Genomic Encyclopedia of Type Strains, Phase IV (KMG-IV): sequencing the most valuable type-strain genomes for metagenomic binning, comparative biology and taxonomic classification.</title>
        <authorList>
            <person name="Goeker M."/>
        </authorList>
    </citation>
    <scope>NUCLEOTIDE SEQUENCE [LARGE SCALE GENOMIC DNA]</scope>
    <source>
        <strain evidence="2 3">DSM 45775</strain>
    </source>
</reference>
<protein>
    <submittedName>
        <fullName evidence="2">Uncharacterized protein</fullName>
    </submittedName>
</protein>
<comment type="caution">
    <text evidence="2">The sequence shown here is derived from an EMBL/GenBank/DDBJ whole genome shotgun (WGS) entry which is preliminary data.</text>
</comment>